<organism evidence="2">
    <name type="scientific">Serratia phage Kevin</name>
    <dbReference type="NCBI Taxonomy" id="3161161"/>
    <lineage>
        <taxon>Viruses</taxon>
        <taxon>Duplodnaviria</taxon>
        <taxon>Heunggongvirae</taxon>
        <taxon>Uroviricota</taxon>
        <taxon>Caudoviricetes</taxon>
        <taxon>Pantevenvirales</taxon>
        <taxon>Ackermannviridae</taxon>
        <taxon>Miltonvirus</taxon>
    </lineage>
</organism>
<reference evidence="2" key="1">
    <citation type="submission" date="2024-06" db="EMBL/GenBank/DDBJ databases">
        <authorList>
            <person name="Melgar S."/>
            <person name="Ryabinky S."/>
            <person name="Merugu K."/>
            <person name="Desisa B."/>
            <person name="Truong H."/>
            <person name="Jamal R."/>
            <person name="Sandhu A."/>
            <person name="Johnson A."/>
        </authorList>
    </citation>
    <scope>NUCLEOTIDE SEQUENCE</scope>
</reference>
<proteinExistence type="predicted"/>
<accession>A0AAU8L020</accession>
<dbReference type="EMBL" id="PP869623">
    <property type="protein sequence ID" value="XCN28018.1"/>
    <property type="molecule type" value="Genomic_DNA"/>
</dbReference>
<sequence>MQKLYTIEFSVAVDSSSTGKLHAWLRGFGPATLLCINHEKGDDVPVASFVLQTATPAKFMGSVEKAYREENEDLSGIYFYTSVYEITHVPEDISTADLLGLINTIAYTSCITRNEINYLIGQLEVFKNDMAMQVNNQARALKQVLGGVNRLGQEVFGSSMFAINGEPSTEPEQEDEEQPTPTPEKKQWLH</sequence>
<name>A0AAU8L020_9CAUD</name>
<evidence type="ECO:0000313" key="2">
    <source>
        <dbReference type="EMBL" id="XCN28018.1"/>
    </source>
</evidence>
<evidence type="ECO:0000256" key="1">
    <source>
        <dbReference type="SAM" id="MobiDB-lite"/>
    </source>
</evidence>
<dbReference type="Pfam" id="PF24021">
    <property type="entry name" value="ACT_phage"/>
    <property type="match status" value="1"/>
</dbReference>
<feature type="region of interest" description="Disordered" evidence="1">
    <location>
        <begin position="162"/>
        <end position="190"/>
    </location>
</feature>
<feature type="compositionally biased region" description="Acidic residues" evidence="1">
    <location>
        <begin position="169"/>
        <end position="178"/>
    </location>
</feature>
<protein>
    <submittedName>
        <fullName evidence="2">Uncharacterized protein</fullName>
    </submittedName>
</protein>
<dbReference type="InterPro" id="IPR057105">
    <property type="entry name" value="ACT-containing_phage"/>
</dbReference>